<proteinExistence type="predicted"/>
<dbReference type="AlphaFoldDB" id="A0A8G1S324"/>
<keyword evidence="1" id="KW-0560">Oxidoreductase</keyword>
<dbReference type="PRINTS" id="PR00081">
    <property type="entry name" value="GDHRDH"/>
</dbReference>
<dbReference type="RefSeq" id="XP_040805601.1">
    <property type="nucleotide sequence ID" value="XM_040949599.1"/>
</dbReference>
<sequence>MSAKLQAQATKEAAFSAFFKRQLFHSIPTVSTDLHGQVAIVTGANVGLGLACARQLLALQLSRLILAVRSQPKGEAAARELRAAFPAAHVEVWPLDMASYASIQAFVTRCRTELARVDIAILNAGLALKRYQPITTNHPGPARETTLQVNFLSTALLALLLLPSLRRVAPAPAEKPGPGTALRASVPGRLTLVGSDTAYWLDAAGLLRGHASLLAAANSPTGFDGLERYKLTKLFVLMFIAKLARDVVAADEVVVNVACPGLCKGTAFVREPDDNRAKHAVVSGLIRLIGRTPELGARVYLDAALAQGPPSHGSMLSEGRILPFPPIMYKEPDLMDRLWNEIMEEFEAAGLGRELAEVVDRGRVANA</sequence>
<accession>A0A8G1S324</accession>
<name>A0A8G1S324_9EURO</name>
<evidence type="ECO:0000256" key="1">
    <source>
        <dbReference type="ARBA" id="ARBA00023002"/>
    </source>
</evidence>
<dbReference type="PANTHER" id="PTHR43157">
    <property type="entry name" value="PHOSPHATIDYLINOSITOL-GLYCAN BIOSYNTHESIS CLASS F PROTEIN-RELATED"/>
    <property type="match status" value="1"/>
</dbReference>
<dbReference type="SUPFAM" id="SSF51735">
    <property type="entry name" value="NAD(P)-binding Rossmann-fold domains"/>
    <property type="match status" value="1"/>
</dbReference>
<dbReference type="EMBL" id="KZ824625">
    <property type="protein sequence ID" value="RAK81591.1"/>
    <property type="molecule type" value="Genomic_DNA"/>
</dbReference>
<keyword evidence="3" id="KW-1185">Reference proteome</keyword>
<dbReference type="Pfam" id="PF00106">
    <property type="entry name" value="adh_short"/>
    <property type="match status" value="1"/>
</dbReference>
<reference evidence="2 3" key="1">
    <citation type="submission" date="2018-02" db="EMBL/GenBank/DDBJ databases">
        <title>The genomes of Aspergillus section Nigri reveals drivers in fungal speciation.</title>
        <authorList>
            <consortium name="DOE Joint Genome Institute"/>
            <person name="Vesth T.C."/>
            <person name="Nybo J."/>
            <person name="Theobald S."/>
            <person name="Brandl J."/>
            <person name="Frisvad J.C."/>
            <person name="Nielsen K.F."/>
            <person name="Lyhne E.K."/>
            <person name="Kogle M.E."/>
            <person name="Kuo A."/>
            <person name="Riley R."/>
            <person name="Clum A."/>
            <person name="Nolan M."/>
            <person name="Lipzen A."/>
            <person name="Salamov A."/>
            <person name="Henrissat B."/>
            <person name="Wiebenga A."/>
            <person name="De vries R.P."/>
            <person name="Grigoriev I.V."/>
            <person name="Mortensen U.H."/>
            <person name="Andersen M.R."/>
            <person name="Baker S.E."/>
        </authorList>
    </citation>
    <scope>NUCLEOTIDE SEQUENCE [LARGE SCALE GENOMIC DNA]</scope>
    <source>
        <strain evidence="2 3">CBS 313.89</strain>
    </source>
</reference>
<evidence type="ECO:0000313" key="3">
    <source>
        <dbReference type="Proteomes" id="UP000249789"/>
    </source>
</evidence>
<dbReference type="PANTHER" id="PTHR43157:SF35">
    <property type="entry name" value="DEHYDROGENASE_REDUCTASE FAMILY PROTEIN, PUTATIVE-RELATED"/>
    <property type="match status" value="1"/>
</dbReference>
<organism evidence="2 3">
    <name type="scientific">Aspergillus fijiensis CBS 313.89</name>
    <dbReference type="NCBI Taxonomy" id="1448319"/>
    <lineage>
        <taxon>Eukaryota</taxon>
        <taxon>Fungi</taxon>
        <taxon>Dikarya</taxon>
        <taxon>Ascomycota</taxon>
        <taxon>Pezizomycotina</taxon>
        <taxon>Eurotiomycetes</taxon>
        <taxon>Eurotiomycetidae</taxon>
        <taxon>Eurotiales</taxon>
        <taxon>Aspergillaceae</taxon>
        <taxon>Aspergillus</taxon>
    </lineage>
</organism>
<dbReference type="VEuPathDB" id="FungiDB:BO72DRAFT_516639"/>
<protein>
    <submittedName>
        <fullName evidence="2">NAD(P)-binding protein</fullName>
    </submittedName>
</protein>
<dbReference type="GeneID" id="63866933"/>
<gene>
    <name evidence="2" type="ORF">BO72DRAFT_516639</name>
</gene>
<dbReference type="OrthoDB" id="191139at2759"/>
<dbReference type="Proteomes" id="UP000249789">
    <property type="component" value="Unassembled WGS sequence"/>
</dbReference>
<evidence type="ECO:0000313" key="2">
    <source>
        <dbReference type="EMBL" id="RAK81591.1"/>
    </source>
</evidence>
<dbReference type="GO" id="GO:0016491">
    <property type="term" value="F:oxidoreductase activity"/>
    <property type="evidence" value="ECO:0007669"/>
    <property type="project" value="UniProtKB-KW"/>
</dbReference>
<dbReference type="InterPro" id="IPR002347">
    <property type="entry name" value="SDR_fam"/>
</dbReference>
<dbReference type="InterPro" id="IPR036291">
    <property type="entry name" value="NAD(P)-bd_dom_sf"/>
</dbReference>
<dbReference type="Gene3D" id="3.40.50.720">
    <property type="entry name" value="NAD(P)-binding Rossmann-like Domain"/>
    <property type="match status" value="1"/>
</dbReference>